<feature type="transmembrane region" description="Helical" evidence="5">
    <location>
        <begin position="171"/>
        <end position="192"/>
    </location>
</feature>
<keyword evidence="3 5" id="KW-1133">Transmembrane helix</keyword>
<feature type="transmembrane region" description="Helical" evidence="5">
    <location>
        <begin position="375"/>
        <end position="394"/>
    </location>
</feature>
<accession>A0A0J9E0U2</accession>
<dbReference type="Proteomes" id="UP000037178">
    <property type="component" value="Unassembled WGS sequence"/>
</dbReference>
<dbReference type="SUPFAM" id="SSF103473">
    <property type="entry name" value="MFS general substrate transporter"/>
    <property type="match status" value="1"/>
</dbReference>
<evidence type="ECO:0000256" key="4">
    <source>
        <dbReference type="ARBA" id="ARBA00023136"/>
    </source>
</evidence>
<feature type="transmembrane region" description="Helical" evidence="5">
    <location>
        <begin position="104"/>
        <end position="124"/>
    </location>
</feature>
<protein>
    <submittedName>
        <fullName evidence="7">Sugar transporter</fullName>
    </submittedName>
</protein>
<evidence type="ECO:0000313" key="7">
    <source>
        <dbReference type="EMBL" id="KMW56287.1"/>
    </source>
</evidence>
<sequence length="446" mass="46681">MALTQGQKAGWGLADMGIVVFVMIKQLLILTFLTTVMGVPAAVAGAITTGVLVFDIVTDPLIGYFSDRTNTRWGRRAPWMFLGAIVMTLGCLGMFNAPQNPEGGLIWFAAMFVVATIGFTMLAIPYGATAAEMTQDPKERSAMVGWRMVFASVGILIGGGVLPGLAAGMGYPTAMLISAPLIVLPIWASLWLTRRAPKTEAPSTLSLGAALRLVLSNPPFTWLVVLYGVMTLAVAMITAGLPLAALYLINDAGSSALSGAANGLGTMPLLFAGFVIGSILSQAVWVMLSGRLGKTGALILGLCLYMAVLAFLYTRLPSVNVTAMAGIFVLAGMTNGAYQQIPWAMWPDLIDATRREQGGAVEGAFSAIWLFGQKVANALAPGLVGVILGAYGWQEATGGAVVEQGAGALQALRMTVTLVPIGIFVLSILGLLAIYRPRARAVVARP</sequence>
<feature type="transmembrane region" description="Helical" evidence="5">
    <location>
        <begin position="12"/>
        <end position="33"/>
    </location>
</feature>
<evidence type="ECO:0000313" key="8">
    <source>
        <dbReference type="Proteomes" id="UP000037178"/>
    </source>
</evidence>
<gene>
    <name evidence="7" type="ORF">AIOL_001239</name>
</gene>
<feature type="transmembrane region" description="Helical" evidence="5">
    <location>
        <begin position="220"/>
        <end position="249"/>
    </location>
</feature>
<dbReference type="PANTHER" id="PTHR11328:SF24">
    <property type="entry name" value="MAJOR FACILITATOR SUPERFAMILY (MFS) PROFILE DOMAIN-CONTAINING PROTEIN"/>
    <property type="match status" value="1"/>
</dbReference>
<dbReference type="AlphaFoldDB" id="A0A0J9E0U2"/>
<evidence type="ECO:0000256" key="2">
    <source>
        <dbReference type="ARBA" id="ARBA00022692"/>
    </source>
</evidence>
<evidence type="ECO:0000259" key="6">
    <source>
        <dbReference type="PROSITE" id="PS50850"/>
    </source>
</evidence>
<evidence type="ECO:0000256" key="5">
    <source>
        <dbReference type="SAM" id="Phobius"/>
    </source>
</evidence>
<evidence type="ECO:0000256" key="3">
    <source>
        <dbReference type="ARBA" id="ARBA00022989"/>
    </source>
</evidence>
<evidence type="ECO:0000256" key="1">
    <source>
        <dbReference type="ARBA" id="ARBA00009617"/>
    </source>
</evidence>
<keyword evidence="2 5" id="KW-0812">Transmembrane</keyword>
<dbReference type="PROSITE" id="PS50850">
    <property type="entry name" value="MFS"/>
    <property type="match status" value="1"/>
</dbReference>
<dbReference type="InterPro" id="IPR039672">
    <property type="entry name" value="MFS_2"/>
</dbReference>
<dbReference type="GO" id="GO:0005886">
    <property type="term" value="C:plasma membrane"/>
    <property type="evidence" value="ECO:0007669"/>
    <property type="project" value="TreeGrafter"/>
</dbReference>
<comment type="similarity">
    <text evidence="1">Belongs to the sodium:galactoside symporter (TC 2.A.2) family.</text>
</comment>
<keyword evidence="8" id="KW-1185">Reference proteome</keyword>
<dbReference type="STRING" id="1675527.AIOL_001239"/>
<keyword evidence="7" id="KW-0762">Sugar transport</keyword>
<dbReference type="OrthoDB" id="7584869at2"/>
<comment type="caution">
    <text evidence="7">The sequence shown here is derived from an EMBL/GenBank/DDBJ whole genome shotgun (WGS) entry which is preliminary data.</text>
</comment>
<organism evidence="7 8">
    <name type="scientific">Candidatus Rhodobacter oscarellae</name>
    <dbReference type="NCBI Taxonomy" id="1675527"/>
    <lineage>
        <taxon>Bacteria</taxon>
        <taxon>Pseudomonadati</taxon>
        <taxon>Pseudomonadota</taxon>
        <taxon>Alphaproteobacteria</taxon>
        <taxon>Rhodobacterales</taxon>
        <taxon>Rhodobacter group</taxon>
        <taxon>Rhodobacter</taxon>
    </lineage>
</organism>
<reference evidence="7 8" key="1">
    <citation type="submission" date="2015-06" db="EMBL/GenBank/DDBJ databases">
        <title>Draft genome sequence of an Alphaproteobacteria species associated to the Mediterranean sponge Oscarella lobularis.</title>
        <authorList>
            <person name="Jourda C."/>
            <person name="Santini S."/>
            <person name="Claverie J.-M."/>
        </authorList>
    </citation>
    <scope>NUCLEOTIDE SEQUENCE [LARGE SCALE GENOMIC DNA]</scope>
    <source>
        <strain evidence="7">IGS</strain>
    </source>
</reference>
<feature type="transmembrane region" description="Helical" evidence="5">
    <location>
        <begin position="319"/>
        <end position="338"/>
    </location>
</feature>
<dbReference type="EMBL" id="LFTY01000002">
    <property type="protein sequence ID" value="KMW56287.1"/>
    <property type="molecule type" value="Genomic_DNA"/>
</dbReference>
<name>A0A0J9E0U2_9RHOB</name>
<keyword evidence="4 5" id="KW-0472">Membrane</keyword>
<feature type="transmembrane region" description="Helical" evidence="5">
    <location>
        <begin position="295"/>
        <end position="313"/>
    </location>
</feature>
<dbReference type="GO" id="GO:0015293">
    <property type="term" value="F:symporter activity"/>
    <property type="evidence" value="ECO:0007669"/>
    <property type="project" value="InterPro"/>
</dbReference>
<dbReference type="InterPro" id="IPR036259">
    <property type="entry name" value="MFS_trans_sf"/>
</dbReference>
<feature type="transmembrane region" description="Helical" evidence="5">
    <location>
        <begin position="414"/>
        <end position="435"/>
    </location>
</feature>
<feature type="transmembrane region" description="Helical" evidence="5">
    <location>
        <begin position="144"/>
        <end position="165"/>
    </location>
</feature>
<dbReference type="Pfam" id="PF13347">
    <property type="entry name" value="MFS_2"/>
    <property type="match status" value="1"/>
</dbReference>
<dbReference type="PANTHER" id="PTHR11328">
    <property type="entry name" value="MAJOR FACILITATOR SUPERFAMILY DOMAIN-CONTAINING PROTEIN"/>
    <property type="match status" value="1"/>
</dbReference>
<dbReference type="InterPro" id="IPR020846">
    <property type="entry name" value="MFS_dom"/>
</dbReference>
<feature type="transmembrane region" description="Helical" evidence="5">
    <location>
        <begin position="39"/>
        <end position="58"/>
    </location>
</feature>
<dbReference type="GO" id="GO:0008643">
    <property type="term" value="P:carbohydrate transport"/>
    <property type="evidence" value="ECO:0007669"/>
    <property type="project" value="InterPro"/>
</dbReference>
<dbReference type="Gene3D" id="1.20.1250.20">
    <property type="entry name" value="MFS general substrate transporter like domains"/>
    <property type="match status" value="1"/>
</dbReference>
<proteinExistence type="inferred from homology"/>
<feature type="transmembrane region" description="Helical" evidence="5">
    <location>
        <begin position="79"/>
        <end position="98"/>
    </location>
</feature>
<feature type="transmembrane region" description="Helical" evidence="5">
    <location>
        <begin position="269"/>
        <end position="288"/>
    </location>
</feature>
<feature type="domain" description="Major facilitator superfamily (MFS) profile" evidence="6">
    <location>
        <begin position="1"/>
        <end position="440"/>
    </location>
</feature>
<dbReference type="RefSeq" id="WP_049642197.1">
    <property type="nucleotide sequence ID" value="NZ_LFTY01000002.1"/>
</dbReference>
<dbReference type="PATRIC" id="fig|1675527.3.peg.1321"/>
<keyword evidence="7" id="KW-0813">Transport</keyword>